<evidence type="ECO:0000256" key="3">
    <source>
        <dbReference type="ARBA" id="ARBA00023204"/>
    </source>
</evidence>
<protein>
    <recommendedName>
        <fullName evidence="4">DNA mismatch repair protein MutL</fullName>
    </recommendedName>
</protein>
<evidence type="ECO:0000313" key="8">
    <source>
        <dbReference type="Proteomes" id="UP000034140"/>
    </source>
</evidence>
<dbReference type="GO" id="GO:0005524">
    <property type="term" value="F:ATP binding"/>
    <property type="evidence" value="ECO:0007669"/>
    <property type="project" value="InterPro"/>
</dbReference>
<dbReference type="InterPro" id="IPR002099">
    <property type="entry name" value="MutL/Mlh/PMS"/>
</dbReference>
<dbReference type="InterPro" id="IPR014721">
    <property type="entry name" value="Ribsml_uS5_D2-typ_fold_subgr"/>
</dbReference>
<dbReference type="InterPro" id="IPR020568">
    <property type="entry name" value="Ribosomal_Su5_D2-typ_SF"/>
</dbReference>
<dbReference type="InterPro" id="IPR013507">
    <property type="entry name" value="DNA_mismatch_S5_2-like"/>
</dbReference>
<dbReference type="GO" id="GO:0032300">
    <property type="term" value="C:mismatch repair complex"/>
    <property type="evidence" value="ECO:0007669"/>
    <property type="project" value="InterPro"/>
</dbReference>
<dbReference type="CDD" id="cd00782">
    <property type="entry name" value="MutL_Trans"/>
    <property type="match status" value="1"/>
</dbReference>
<dbReference type="EMBL" id="LBRE01000025">
    <property type="protein sequence ID" value="KKP91908.1"/>
    <property type="molecule type" value="Genomic_DNA"/>
</dbReference>
<dbReference type="CDD" id="cd16926">
    <property type="entry name" value="HATPase_MutL-MLH-PMS-like"/>
    <property type="match status" value="1"/>
</dbReference>
<dbReference type="Gene3D" id="3.30.1370.100">
    <property type="entry name" value="MutL, C-terminal domain, regulatory subdomain"/>
    <property type="match status" value="1"/>
</dbReference>
<dbReference type="InterPro" id="IPR014762">
    <property type="entry name" value="DNA_mismatch_repair_CS"/>
</dbReference>
<dbReference type="PANTHER" id="PTHR10073">
    <property type="entry name" value="DNA MISMATCH REPAIR PROTEIN MLH, PMS, MUTL"/>
    <property type="match status" value="1"/>
</dbReference>
<dbReference type="SMART" id="SM00853">
    <property type="entry name" value="MutL_C"/>
    <property type="match status" value="1"/>
</dbReference>
<dbReference type="SUPFAM" id="SSF55874">
    <property type="entry name" value="ATPase domain of HSP90 chaperone/DNA topoisomerase II/histidine kinase"/>
    <property type="match status" value="1"/>
</dbReference>
<evidence type="ECO:0000256" key="2">
    <source>
        <dbReference type="ARBA" id="ARBA00022763"/>
    </source>
</evidence>
<dbReference type="GO" id="GO:0030983">
    <property type="term" value="F:mismatched DNA binding"/>
    <property type="evidence" value="ECO:0007669"/>
    <property type="project" value="InterPro"/>
</dbReference>
<evidence type="ECO:0000313" key="7">
    <source>
        <dbReference type="EMBL" id="KKP91908.1"/>
    </source>
</evidence>
<keyword evidence="3 4" id="KW-0234">DNA repair</keyword>
<dbReference type="InterPro" id="IPR042121">
    <property type="entry name" value="MutL_C_regsub"/>
</dbReference>
<proteinExistence type="inferred from homology"/>
<accession>A0A0G0DEP7</accession>
<dbReference type="SUPFAM" id="SSF54211">
    <property type="entry name" value="Ribosomal protein S5 domain 2-like"/>
    <property type="match status" value="1"/>
</dbReference>
<comment type="function">
    <text evidence="4">This protein is involved in the repair of mismatches in DNA. It is required for dam-dependent methyl-directed DNA mismatch repair. May act as a 'molecular matchmaker', a protein that promotes the formation of a stable complex between two or more DNA-binding proteins in an ATP-dependent manner without itself being part of a final effector complex.</text>
</comment>
<evidence type="ECO:0000259" key="6">
    <source>
        <dbReference type="SMART" id="SM01340"/>
    </source>
</evidence>
<dbReference type="GO" id="GO:0016887">
    <property type="term" value="F:ATP hydrolysis activity"/>
    <property type="evidence" value="ECO:0007669"/>
    <property type="project" value="InterPro"/>
</dbReference>
<dbReference type="Pfam" id="PF08676">
    <property type="entry name" value="MutL_C"/>
    <property type="match status" value="1"/>
</dbReference>
<feature type="domain" description="MutL C-terminal dimerisation" evidence="5">
    <location>
        <begin position="439"/>
        <end position="581"/>
    </location>
</feature>
<dbReference type="Gene3D" id="3.30.1540.20">
    <property type="entry name" value="MutL, C-terminal domain, dimerisation subdomain"/>
    <property type="match status" value="1"/>
</dbReference>
<dbReference type="InterPro" id="IPR038973">
    <property type="entry name" value="MutL/Mlh/Pms-like"/>
</dbReference>
<dbReference type="GO" id="GO:0140664">
    <property type="term" value="F:ATP-dependent DNA damage sensor activity"/>
    <property type="evidence" value="ECO:0007669"/>
    <property type="project" value="InterPro"/>
</dbReference>
<dbReference type="Pfam" id="PF13589">
    <property type="entry name" value="HATPase_c_3"/>
    <property type="match status" value="1"/>
</dbReference>
<dbReference type="PATRIC" id="fig|1619090.3.peg.528"/>
<comment type="caution">
    <text evidence="7">The sequence shown here is derived from an EMBL/GenBank/DDBJ whole genome shotgun (WGS) entry which is preliminary data.</text>
</comment>
<feature type="domain" description="DNA mismatch repair protein S5" evidence="6">
    <location>
        <begin position="223"/>
        <end position="338"/>
    </location>
</feature>
<comment type="similarity">
    <text evidence="1 4">Belongs to the DNA mismatch repair MutL/HexB family.</text>
</comment>
<evidence type="ECO:0000256" key="4">
    <source>
        <dbReference type="HAMAP-Rule" id="MF_00149"/>
    </source>
</evidence>
<dbReference type="InterPro" id="IPR036890">
    <property type="entry name" value="HATPase_C_sf"/>
</dbReference>
<dbReference type="PANTHER" id="PTHR10073:SF12">
    <property type="entry name" value="DNA MISMATCH REPAIR PROTEIN MLH1"/>
    <property type="match status" value="1"/>
</dbReference>
<dbReference type="NCBIfam" id="TIGR00585">
    <property type="entry name" value="mutl"/>
    <property type="match status" value="1"/>
</dbReference>
<dbReference type="Gene3D" id="3.30.565.10">
    <property type="entry name" value="Histidine kinase-like ATPase, C-terminal domain"/>
    <property type="match status" value="1"/>
</dbReference>
<dbReference type="HAMAP" id="MF_00149">
    <property type="entry name" value="DNA_mis_repair"/>
    <property type="match status" value="1"/>
</dbReference>
<gene>
    <name evidence="4" type="primary">mutL</name>
    <name evidence="7" type="ORF">UR96_C0025G0005</name>
</gene>
<sequence>MLKYIYMERPKLNRLTAEVVNQIAAGEVIERPASVVKELLDNAIDAQAGKITLRINGGGMKMIEISDDGIGIPKENLDDIFDAHTTSKLRSIEDLNTLMSMGFRGEALSTITSIAKVTVVSKFEEDQVGYEIGFSENGKSEIKKSPREKGTSVKVEDLFYNIPARRKYLKSEQTEYRKIYELLAKYFLVYPNIHFLLEKDGKKALDLPEVKDAKQGTVQLERVKDIFPDNTGLAIFYNGSGISMNGYVAHPSLHGPRVMKQYVFINGRPITERGIVRAVYEGYARYLPFGEKIPFVLNLTIRPDLVDVNVHPRKEEVRFENAFRIYSAVQEAVLHTLEKALSYNPKSSDGDVKENQSLGVSSNSQNSFAAMRERFASKGNVSGGNRSYSDSGSGDISFNNKASSVRDSLLFSKQAMEQTTGSFEFSNNEMVKESGIFTNIFQIFDKYIVIEFSDERLWIIDQHAAAERINFERISRNEKDKQNIQTLLVPQQLSFSQEEKLFLEEHKQFFDEIGFKYEITVSGIDLNTTPVEFTFDIEKMFKEMFELADNPAILKQNFEKLKHDILATIACHTSVRSGKKLDRSEMISIFNELVKCQNPYSCPHGRPAIWKLTLDLIDKNFERTY</sequence>
<evidence type="ECO:0000256" key="1">
    <source>
        <dbReference type="ARBA" id="ARBA00006082"/>
    </source>
</evidence>
<dbReference type="SUPFAM" id="SSF118116">
    <property type="entry name" value="DNA mismatch repair protein MutL"/>
    <property type="match status" value="1"/>
</dbReference>
<dbReference type="Gene3D" id="3.30.230.10">
    <property type="match status" value="1"/>
</dbReference>
<dbReference type="AlphaFoldDB" id="A0A0G0DEP7"/>
<dbReference type="InterPro" id="IPR014790">
    <property type="entry name" value="MutL_C"/>
</dbReference>
<dbReference type="SMART" id="SM01340">
    <property type="entry name" value="DNA_mis_repair"/>
    <property type="match status" value="1"/>
</dbReference>
<dbReference type="InterPro" id="IPR042120">
    <property type="entry name" value="MutL_C_dimsub"/>
</dbReference>
<dbReference type="InterPro" id="IPR037198">
    <property type="entry name" value="MutL_C_sf"/>
</dbReference>
<keyword evidence="2 4" id="KW-0227">DNA damage</keyword>
<dbReference type="Pfam" id="PF01119">
    <property type="entry name" value="DNA_mis_repair"/>
    <property type="match status" value="1"/>
</dbReference>
<dbReference type="Proteomes" id="UP000034140">
    <property type="component" value="Unassembled WGS sequence"/>
</dbReference>
<reference evidence="7 8" key="1">
    <citation type="journal article" date="2015" name="Nature">
        <title>rRNA introns, odd ribosomes, and small enigmatic genomes across a large radiation of phyla.</title>
        <authorList>
            <person name="Brown C.T."/>
            <person name="Hug L.A."/>
            <person name="Thomas B.C."/>
            <person name="Sharon I."/>
            <person name="Castelle C.J."/>
            <person name="Singh A."/>
            <person name="Wilkins M.J."/>
            <person name="Williams K.H."/>
            <person name="Banfield J.F."/>
        </authorList>
    </citation>
    <scope>NUCLEOTIDE SEQUENCE [LARGE SCALE GENOMIC DNA]</scope>
</reference>
<dbReference type="GO" id="GO:0006298">
    <property type="term" value="P:mismatch repair"/>
    <property type="evidence" value="ECO:0007669"/>
    <property type="project" value="UniProtKB-UniRule"/>
</dbReference>
<organism evidence="7 8">
    <name type="scientific">candidate division WS6 bacterium GW2011_GWC1_36_11</name>
    <dbReference type="NCBI Taxonomy" id="1619090"/>
    <lineage>
        <taxon>Bacteria</taxon>
        <taxon>Candidatus Dojkabacteria</taxon>
    </lineage>
</organism>
<dbReference type="PROSITE" id="PS00058">
    <property type="entry name" value="DNA_MISMATCH_REPAIR_1"/>
    <property type="match status" value="1"/>
</dbReference>
<evidence type="ECO:0000259" key="5">
    <source>
        <dbReference type="SMART" id="SM00853"/>
    </source>
</evidence>
<dbReference type="FunFam" id="3.30.565.10:FF:000003">
    <property type="entry name" value="DNA mismatch repair endonuclease MutL"/>
    <property type="match status" value="1"/>
</dbReference>
<name>A0A0G0DEP7_9BACT</name>
<dbReference type="InterPro" id="IPR020667">
    <property type="entry name" value="DNA_mismatch_repair_MutL"/>
</dbReference>